<dbReference type="OrthoDB" id="8114570at2"/>
<dbReference type="AlphaFoldDB" id="A0A285UUQ9"/>
<proteinExistence type="predicted"/>
<evidence type="ECO:0000313" key="2">
    <source>
        <dbReference type="Proteomes" id="UP000219167"/>
    </source>
</evidence>
<dbReference type="EMBL" id="OBQD01000015">
    <property type="protein sequence ID" value="SOC45417.1"/>
    <property type="molecule type" value="Genomic_DNA"/>
</dbReference>
<gene>
    <name evidence="1" type="ORF">SAMN05892877_11597</name>
</gene>
<organism evidence="1 2">
    <name type="scientific">Rhizobium subbaraonis</name>
    <dbReference type="NCBI Taxonomy" id="908946"/>
    <lineage>
        <taxon>Bacteria</taxon>
        <taxon>Pseudomonadati</taxon>
        <taxon>Pseudomonadota</taxon>
        <taxon>Alphaproteobacteria</taxon>
        <taxon>Hyphomicrobiales</taxon>
        <taxon>Rhizobiaceae</taxon>
        <taxon>Rhizobium/Agrobacterium group</taxon>
        <taxon>Rhizobium</taxon>
    </lineage>
</organism>
<protein>
    <recommendedName>
        <fullName evidence="3">PilZ domain-containing protein</fullName>
    </recommendedName>
</protein>
<dbReference type="Proteomes" id="UP000219167">
    <property type="component" value="Unassembled WGS sequence"/>
</dbReference>
<evidence type="ECO:0008006" key="3">
    <source>
        <dbReference type="Google" id="ProtNLM"/>
    </source>
</evidence>
<name>A0A285UUQ9_9HYPH</name>
<evidence type="ECO:0000313" key="1">
    <source>
        <dbReference type="EMBL" id="SOC45417.1"/>
    </source>
</evidence>
<accession>A0A285UUQ9</accession>
<keyword evidence="2" id="KW-1185">Reference proteome</keyword>
<dbReference type="RefSeq" id="WP_097141975.1">
    <property type="nucleotide sequence ID" value="NZ_OBQD01000015.1"/>
</dbReference>
<sequence>MSMQFLQQRTNYLNKEESFMYDREKTFPMEDTCNEARLEFTENGGIVNLVSRRCQIIKLSRSGAILKMTTKFNLPKNFYLDIVSARIPMIGCLAQRVHANDIVEARFLRLLADKDLNRAFVYSTHPNHRNRTLDIYGG</sequence>
<reference evidence="1 2" key="1">
    <citation type="submission" date="2017-08" db="EMBL/GenBank/DDBJ databases">
        <authorList>
            <person name="de Groot N.N."/>
        </authorList>
    </citation>
    <scope>NUCLEOTIDE SEQUENCE [LARGE SCALE GENOMIC DNA]</scope>
    <source>
        <strain evidence="1 2">JC85</strain>
    </source>
</reference>